<dbReference type="KEGG" id="gji:H1R19_09820"/>
<dbReference type="EMBL" id="CP059491">
    <property type="protein sequence ID" value="QMT03356.1"/>
    <property type="molecule type" value="Genomic_DNA"/>
</dbReference>
<protein>
    <submittedName>
        <fullName evidence="2">Uncharacterized protein</fullName>
    </submittedName>
</protein>
<accession>A0A7D7M0W5</accession>
<evidence type="ECO:0000313" key="3">
    <source>
        <dbReference type="Proteomes" id="UP000515663"/>
    </source>
</evidence>
<keyword evidence="3" id="KW-1185">Reference proteome</keyword>
<sequence>MTTLADGHRVPCPPAVVSTGPGTDYADSGQSQQGKQDEQAQRDIVIVELWELFA</sequence>
<reference evidence="3" key="1">
    <citation type="submission" date="2020-07" db="EMBL/GenBank/DDBJ databases">
        <title>novel species isolated from the respiratory tract of Marmot.</title>
        <authorList>
            <person name="Zhang G."/>
        </authorList>
    </citation>
    <scope>NUCLEOTIDE SEQUENCE [LARGE SCALE GENOMIC DNA]</scope>
    <source>
        <strain evidence="3">686</strain>
    </source>
</reference>
<evidence type="ECO:0000256" key="1">
    <source>
        <dbReference type="SAM" id="MobiDB-lite"/>
    </source>
</evidence>
<gene>
    <name evidence="2" type="ORF">H1R19_09820</name>
</gene>
<organism evidence="2 3">
    <name type="scientific">Gordonia jinghuaiqii</name>
    <dbReference type="NCBI Taxonomy" id="2758710"/>
    <lineage>
        <taxon>Bacteria</taxon>
        <taxon>Bacillati</taxon>
        <taxon>Actinomycetota</taxon>
        <taxon>Actinomycetes</taxon>
        <taxon>Mycobacteriales</taxon>
        <taxon>Gordoniaceae</taxon>
        <taxon>Gordonia</taxon>
    </lineage>
</organism>
<name>A0A7D7M0W5_9ACTN</name>
<dbReference type="Proteomes" id="UP000515663">
    <property type="component" value="Chromosome"/>
</dbReference>
<dbReference type="AlphaFoldDB" id="A0A7D7M0W5"/>
<proteinExistence type="predicted"/>
<dbReference type="RefSeq" id="WP_188328973.1">
    <property type="nucleotide sequence ID" value="NZ_CP059491.1"/>
</dbReference>
<evidence type="ECO:0000313" key="2">
    <source>
        <dbReference type="EMBL" id="QMT03356.1"/>
    </source>
</evidence>
<feature type="region of interest" description="Disordered" evidence="1">
    <location>
        <begin position="1"/>
        <end position="40"/>
    </location>
</feature>